<dbReference type="GO" id="GO:0004602">
    <property type="term" value="F:glutathione peroxidase activity"/>
    <property type="evidence" value="ECO:0007669"/>
    <property type="project" value="TreeGrafter"/>
</dbReference>
<sequence>MNWISLVSLLAIAQYLCFAFCVAMARGRYGVKAPATVGDERFERYYRVQMNTLELLAAFLPTLWIAAQYWNAVAIAAIGAVYLVGRLLYFRAYVRDPGSREIGFVLSLTPIALLLVAGLIGIAMVWMR</sequence>
<name>A0A934SPE6_9BURK</name>
<feature type="transmembrane region" description="Helical" evidence="5">
    <location>
        <begin position="6"/>
        <end position="25"/>
    </location>
</feature>
<dbReference type="PANTHER" id="PTHR10250">
    <property type="entry name" value="MICROSOMAL GLUTATHIONE S-TRANSFERASE"/>
    <property type="match status" value="1"/>
</dbReference>
<dbReference type="Gene3D" id="1.20.120.550">
    <property type="entry name" value="Membrane associated eicosanoid/glutathione metabolism-like domain"/>
    <property type="match status" value="1"/>
</dbReference>
<evidence type="ECO:0000256" key="1">
    <source>
        <dbReference type="ARBA" id="ARBA00004141"/>
    </source>
</evidence>
<evidence type="ECO:0000256" key="4">
    <source>
        <dbReference type="ARBA" id="ARBA00023136"/>
    </source>
</evidence>
<dbReference type="GO" id="GO:0004364">
    <property type="term" value="F:glutathione transferase activity"/>
    <property type="evidence" value="ECO:0007669"/>
    <property type="project" value="TreeGrafter"/>
</dbReference>
<keyword evidence="3 5" id="KW-1133">Transmembrane helix</keyword>
<organism evidence="6 7">
    <name type="scientific">Noviherbaspirillum pedocola</name>
    <dbReference type="NCBI Taxonomy" id="2801341"/>
    <lineage>
        <taxon>Bacteria</taxon>
        <taxon>Pseudomonadati</taxon>
        <taxon>Pseudomonadota</taxon>
        <taxon>Betaproteobacteria</taxon>
        <taxon>Burkholderiales</taxon>
        <taxon>Oxalobacteraceae</taxon>
        <taxon>Noviherbaspirillum</taxon>
    </lineage>
</organism>
<dbReference type="Proteomes" id="UP000622890">
    <property type="component" value="Unassembled WGS sequence"/>
</dbReference>
<dbReference type="PANTHER" id="PTHR10250:SF15">
    <property type="entry name" value="MICROSOMAL GLUTATHIONE S-TRANSFERASE-RELATED"/>
    <property type="match status" value="1"/>
</dbReference>
<dbReference type="RefSeq" id="WP_200590944.1">
    <property type="nucleotide sequence ID" value="NZ_JAEPBG010000002.1"/>
</dbReference>
<evidence type="ECO:0000313" key="6">
    <source>
        <dbReference type="EMBL" id="MBK4734175.1"/>
    </source>
</evidence>
<protein>
    <submittedName>
        <fullName evidence="6">MAPEG family protein</fullName>
    </submittedName>
</protein>
<comment type="subcellular location">
    <subcellularLocation>
        <location evidence="1">Membrane</location>
        <topology evidence="1">Multi-pass membrane protein</topology>
    </subcellularLocation>
</comment>
<gene>
    <name evidence="6" type="ORF">JJB74_06090</name>
</gene>
<dbReference type="InterPro" id="IPR023352">
    <property type="entry name" value="MAPEG-like_dom_sf"/>
</dbReference>
<evidence type="ECO:0000256" key="3">
    <source>
        <dbReference type="ARBA" id="ARBA00022989"/>
    </source>
</evidence>
<dbReference type="EMBL" id="JAEPBG010000002">
    <property type="protein sequence ID" value="MBK4734175.1"/>
    <property type="molecule type" value="Genomic_DNA"/>
</dbReference>
<dbReference type="InterPro" id="IPR001129">
    <property type="entry name" value="Membr-assoc_MAPEG"/>
</dbReference>
<dbReference type="GO" id="GO:0006691">
    <property type="term" value="P:leukotriene metabolic process"/>
    <property type="evidence" value="ECO:0007669"/>
    <property type="project" value="UniProtKB-ARBA"/>
</dbReference>
<reference evidence="6" key="1">
    <citation type="submission" date="2021-01" db="EMBL/GenBank/DDBJ databases">
        <title>Genome sequence of strain Noviherbaspirillum sp. DKR-6.</title>
        <authorList>
            <person name="Chaudhary D.K."/>
        </authorList>
    </citation>
    <scope>NUCLEOTIDE SEQUENCE</scope>
    <source>
        <strain evidence="6">DKR-6</strain>
    </source>
</reference>
<evidence type="ECO:0000256" key="2">
    <source>
        <dbReference type="ARBA" id="ARBA00022692"/>
    </source>
</evidence>
<keyword evidence="2 5" id="KW-0812">Transmembrane</keyword>
<feature type="transmembrane region" description="Helical" evidence="5">
    <location>
        <begin position="72"/>
        <end position="90"/>
    </location>
</feature>
<feature type="transmembrane region" description="Helical" evidence="5">
    <location>
        <begin position="102"/>
        <end position="127"/>
    </location>
</feature>
<keyword evidence="7" id="KW-1185">Reference proteome</keyword>
<dbReference type="GO" id="GO:0016020">
    <property type="term" value="C:membrane"/>
    <property type="evidence" value="ECO:0007669"/>
    <property type="project" value="UniProtKB-SubCell"/>
</dbReference>
<keyword evidence="4 5" id="KW-0472">Membrane</keyword>
<accession>A0A934SPE6</accession>
<evidence type="ECO:0000313" key="7">
    <source>
        <dbReference type="Proteomes" id="UP000622890"/>
    </source>
</evidence>
<dbReference type="InterPro" id="IPR050997">
    <property type="entry name" value="MAPEG"/>
</dbReference>
<dbReference type="AlphaFoldDB" id="A0A934SPE6"/>
<proteinExistence type="predicted"/>
<comment type="caution">
    <text evidence="6">The sequence shown here is derived from an EMBL/GenBank/DDBJ whole genome shotgun (WGS) entry which is preliminary data.</text>
</comment>
<dbReference type="SUPFAM" id="SSF161084">
    <property type="entry name" value="MAPEG domain-like"/>
    <property type="match status" value="1"/>
</dbReference>
<dbReference type="Pfam" id="PF01124">
    <property type="entry name" value="MAPEG"/>
    <property type="match status" value="1"/>
</dbReference>
<evidence type="ECO:0000256" key="5">
    <source>
        <dbReference type="SAM" id="Phobius"/>
    </source>
</evidence>